<evidence type="ECO:0000313" key="2">
    <source>
        <dbReference type="EMBL" id="JAP98852.1"/>
    </source>
</evidence>
<sequence length="318" mass="37460">REKKKRELRETTMGKFLDFAPVDIKIELKRQQPVFTRATINDKEVELPLYHCRENVEGVIHIRPLPGKIIEHEGVLVEFIGAIDIEHPTNVSHQFIEITHDLSSPHELSEYTAYPFHFNNINKNNDTYFGTCVRLRYFVRVKILRHYLPNITKVQDIAVQNLVAVPPTVDDRQDSVKVQVGIENCLHIEFEYQHTRLHLGDVIVGRVYFLLVQIKIKHMELLLIQREIIGTGDDAYMEHKNVARYEVMDGNPVRGECVPIRMFLTPLPLQPTLRNVHNKFSVHYYINLILIDEEDRRYFKLQEINLWRKHYTVSRVHA</sequence>
<dbReference type="EMBL" id="GDHC01019776">
    <property type="protein sequence ID" value="JAP98852.1"/>
    <property type="molecule type" value="Transcribed_RNA"/>
</dbReference>
<dbReference type="Pfam" id="PF03643">
    <property type="entry name" value="Vps26"/>
    <property type="match status" value="1"/>
</dbReference>
<name>A0A146KQQ6_LYGHE</name>
<dbReference type="InterPro" id="IPR028934">
    <property type="entry name" value="Vps26-related"/>
</dbReference>
<evidence type="ECO:0000256" key="1">
    <source>
        <dbReference type="ARBA" id="ARBA00009100"/>
    </source>
</evidence>
<comment type="similarity">
    <text evidence="1">Belongs to the VPS26 family.</text>
</comment>
<protein>
    <submittedName>
        <fullName evidence="2">Vacuolar protein sorting-associated protein 26B</fullName>
    </submittedName>
</protein>
<feature type="non-terminal residue" evidence="2">
    <location>
        <position position="1"/>
    </location>
</feature>
<dbReference type="AlphaFoldDB" id="A0A146KQQ6"/>
<proteinExistence type="inferred from homology"/>
<dbReference type="PANTHER" id="PTHR12233">
    <property type="entry name" value="VACUOLAR PROTEIN SORTING 26 RELATED"/>
    <property type="match status" value="1"/>
</dbReference>
<organism evidence="2">
    <name type="scientific">Lygus hesperus</name>
    <name type="common">Western plant bug</name>
    <dbReference type="NCBI Taxonomy" id="30085"/>
    <lineage>
        <taxon>Eukaryota</taxon>
        <taxon>Metazoa</taxon>
        <taxon>Ecdysozoa</taxon>
        <taxon>Arthropoda</taxon>
        <taxon>Hexapoda</taxon>
        <taxon>Insecta</taxon>
        <taxon>Pterygota</taxon>
        <taxon>Neoptera</taxon>
        <taxon>Paraneoptera</taxon>
        <taxon>Hemiptera</taxon>
        <taxon>Heteroptera</taxon>
        <taxon>Panheteroptera</taxon>
        <taxon>Cimicomorpha</taxon>
        <taxon>Miridae</taxon>
        <taxon>Mirini</taxon>
        <taxon>Lygus</taxon>
    </lineage>
</organism>
<dbReference type="InterPro" id="IPR014752">
    <property type="entry name" value="Arrestin-like_C"/>
</dbReference>
<accession>A0A146KQQ6</accession>
<dbReference type="Gene3D" id="2.60.40.640">
    <property type="match status" value="2"/>
</dbReference>
<reference evidence="2" key="1">
    <citation type="journal article" date="2016" name="Gigascience">
        <title>De novo construction of an expanded transcriptome assembly for the western tarnished plant bug, Lygus hesperus.</title>
        <authorList>
            <person name="Tassone E.E."/>
            <person name="Geib S.M."/>
            <person name="Hall B."/>
            <person name="Fabrick J.A."/>
            <person name="Brent C.S."/>
            <person name="Hull J.J."/>
        </authorList>
    </citation>
    <scope>NUCLEOTIDE SEQUENCE</scope>
</reference>
<dbReference type="GO" id="GO:0006886">
    <property type="term" value="P:intracellular protein transport"/>
    <property type="evidence" value="ECO:0007669"/>
    <property type="project" value="InterPro"/>
</dbReference>
<gene>
    <name evidence="2" type="primary">vps26b</name>
    <name evidence="2" type="ORF">g.19908</name>
</gene>